<feature type="domain" description="DDE Tnp4" evidence="8">
    <location>
        <begin position="32"/>
        <end position="171"/>
    </location>
</feature>
<evidence type="ECO:0000256" key="7">
    <source>
        <dbReference type="ARBA" id="ARBA00023242"/>
    </source>
</evidence>
<dbReference type="GO" id="GO:0004518">
    <property type="term" value="F:nuclease activity"/>
    <property type="evidence" value="ECO:0007669"/>
    <property type="project" value="UniProtKB-KW"/>
</dbReference>
<evidence type="ECO:0000259" key="8">
    <source>
        <dbReference type="Pfam" id="PF13359"/>
    </source>
</evidence>
<evidence type="ECO:0000256" key="6">
    <source>
        <dbReference type="ARBA" id="ARBA00022801"/>
    </source>
</evidence>
<comment type="caution">
    <text evidence="9">The sequence shown here is derived from an EMBL/GenBank/DDBJ whole genome shotgun (WGS) entry which is preliminary data.</text>
</comment>
<keyword evidence="5" id="KW-0479">Metal-binding</keyword>
<keyword evidence="7" id="KW-0539">Nucleus</keyword>
<keyword evidence="10" id="KW-1185">Reference proteome</keyword>
<evidence type="ECO:0000256" key="3">
    <source>
        <dbReference type="ARBA" id="ARBA00006958"/>
    </source>
</evidence>
<evidence type="ECO:0000313" key="9">
    <source>
        <dbReference type="EMBL" id="KAJ8960117.1"/>
    </source>
</evidence>
<proteinExistence type="inferred from homology"/>
<dbReference type="InterPro" id="IPR045249">
    <property type="entry name" value="HARBI1-like"/>
</dbReference>
<dbReference type="Proteomes" id="UP001162156">
    <property type="component" value="Unassembled WGS sequence"/>
</dbReference>
<dbReference type="AlphaFoldDB" id="A0AAV8Z972"/>
<dbReference type="EMBL" id="JANEYF010001655">
    <property type="protein sequence ID" value="KAJ8960117.1"/>
    <property type="molecule type" value="Genomic_DNA"/>
</dbReference>
<name>A0AAV8Z972_9CUCU</name>
<protein>
    <recommendedName>
        <fullName evidence="8">DDE Tnp4 domain-containing protein</fullName>
    </recommendedName>
</protein>
<keyword evidence="4" id="KW-0540">Nuclease</keyword>
<organism evidence="9 10">
    <name type="scientific">Rhamnusium bicolor</name>
    <dbReference type="NCBI Taxonomy" id="1586634"/>
    <lineage>
        <taxon>Eukaryota</taxon>
        <taxon>Metazoa</taxon>
        <taxon>Ecdysozoa</taxon>
        <taxon>Arthropoda</taxon>
        <taxon>Hexapoda</taxon>
        <taxon>Insecta</taxon>
        <taxon>Pterygota</taxon>
        <taxon>Neoptera</taxon>
        <taxon>Endopterygota</taxon>
        <taxon>Coleoptera</taxon>
        <taxon>Polyphaga</taxon>
        <taxon>Cucujiformia</taxon>
        <taxon>Chrysomeloidea</taxon>
        <taxon>Cerambycidae</taxon>
        <taxon>Lepturinae</taxon>
        <taxon>Rhagiini</taxon>
        <taxon>Rhamnusium</taxon>
    </lineage>
</organism>
<dbReference type="GO" id="GO:0046872">
    <property type="term" value="F:metal ion binding"/>
    <property type="evidence" value="ECO:0007669"/>
    <property type="project" value="UniProtKB-KW"/>
</dbReference>
<dbReference type="GO" id="GO:0016787">
    <property type="term" value="F:hydrolase activity"/>
    <property type="evidence" value="ECO:0007669"/>
    <property type="project" value="UniProtKB-KW"/>
</dbReference>
<dbReference type="GO" id="GO:0005634">
    <property type="term" value="C:nucleus"/>
    <property type="evidence" value="ECO:0007669"/>
    <property type="project" value="UniProtKB-SubCell"/>
</dbReference>
<dbReference type="PANTHER" id="PTHR22930">
    <property type="match status" value="1"/>
</dbReference>
<comment type="subcellular location">
    <subcellularLocation>
        <location evidence="2">Nucleus</location>
    </subcellularLocation>
</comment>
<dbReference type="PANTHER" id="PTHR22930:SF85">
    <property type="entry name" value="GH03217P-RELATED"/>
    <property type="match status" value="1"/>
</dbReference>
<keyword evidence="6" id="KW-0378">Hydrolase</keyword>
<dbReference type="Pfam" id="PF13359">
    <property type="entry name" value="DDE_Tnp_4"/>
    <property type="match status" value="1"/>
</dbReference>
<evidence type="ECO:0000256" key="1">
    <source>
        <dbReference type="ARBA" id="ARBA00001968"/>
    </source>
</evidence>
<accession>A0AAV8Z972</accession>
<sequence length="238" mass="27721">MYIKWPTNGLNTVKEFNKLRGKNSFPDVFGCVDSTHIPIPTQLSDDLYRNKKGFHSVILQCICNAKMEFIDIYCGWPGSINDARVWENSPIYEKLRDFAYPLQKFIMVPFKENEHLSTKQRQFNAILSNTAALIEQSFGILKGIFRRLKYIYVTKLTNIKYIIISCCILHNIGLRNNDVEDFVIQDDDNDDLDESENVPTSDCEEAVELRNCIMNKIFYITSKLTRFSSRCIFKFAKH</sequence>
<evidence type="ECO:0000256" key="5">
    <source>
        <dbReference type="ARBA" id="ARBA00022723"/>
    </source>
</evidence>
<reference evidence="9" key="1">
    <citation type="journal article" date="2023" name="Insect Mol. Biol.">
        <title>Genome sequencing provides insights into the evolution of gene families encoding plant cell wall-degrading enzymes in longhorned beetles.</title>
        <authorList>
            <person name="Shin N.R."/>
            <person name="Okamura Y."/>
            <person name="Kirsch R."/>
            <person name="Pauchet Y."/>
        </authorList>
    </citation>
    <scope>NUCLEOTIDE SEQUENCE</scope>
    <source>
        <strain evidence="9">RBIC_L_NR</strain>
    </source>
</reference>
<evidence type="ECO:0000313" key="10">
    <source>
        <dbReference type="Proteomes" id="UP001162156"/>
    </source>
</evidence>
<evidence type="ECO:0000256" key="4">
    <source>
        <dbReference type="ARBA" id="ARBA00022722"/>
    </source>
</evidence>
<evidence type="ECO:0000256" key="2">
    <source>
        <dbReference type="ARBA" id="ARBA00004123"/>
    </source>
</evidence>
<dbReference type="InterPro" id="IPR027806">
    <property type="entry name" value="HARBI1_dom"/>
</dbReference>
<gene>
    <name evidence="9" type="ORF">NQ314_006098</name>
</gene>
<comment type="cofactor">
    <cofactor evidence="1">
        <name>a divalent metal cation</name>
        <dbReference type="ChEBI" id="CHEBI:60240"/>
    </cofactor>
</comment>
<comment type="similarity">
    <text evidence="3">Belongs to the HARBI1 family.</text>
</comment>